<gene>
    <name evidence="1" type="ORF">SK128_004147</name>
</gene>
<proteinExistence type="predicted"/>
<sequence length="105" mass="12034">KRLQELKISIPSEGVEYRKKSKENPARLREARISIPLKNMKNIKKKNISYQMLASKPSLDFNYEDDHEVASSLGRENGGGLSRGPLGTPTSYYLRQVKKRKMVLK</sequence>
<protein>
    <submittedName>
        <fullName evidence="1">Uncharacterized protein</fullName>
    </submittedName>
</protein>
<keyword evidence="2" id="KW-1185">Reference proteome</keyword>
<organism evidence="1 2">
    <name type="scientific">Halocaridina rubra</name>
    <name type="common">Hawaiian red shrimp</name>
    <dbReference type="NCBI Taxonomy" id="373956"/>
    <lineage>
        <taxon>Eukaryota</taxon>
        <taxon>Metazoa</taxon>
        <taxon>Ecdysozoa</taxon>
        <taxon>Arthropoda</taxon>
        <taxon>Crustacea</taxon>
        <taxon>Multicrustacea</taxon>
        <taxon>Malacostraca</taxon>
        <taxon>Eumalacostraca</taxon>
        <taxon>Eucarida</taxon>
        <taxon>Decapoda</taxon>
        <taxon>Pleocyemata</taxon>
        <taxon>Caridea</taxon>
        <taxon>Atyoidea</taxon>
        <taxon>Atyidae</taxon>
        <taxon>Halocaridina</taxon>
    </lineage>
</organism>
<evidence type="ECO:0000313" key="1">
    <source>
        <dbReference type="EMBL" id="KAK7086196.1"/>
    </source>
</evidence>
<feature type="non-terminal residue" evidence="1">
    <location>
        <position position="1"/>
    </location>
</feature>
<reference evidence="1 2" key="1">
    <citation type="submission" date="2023-11" db="EMBL/GenBank/DDBJ databases">
        <title>Halocaridina rubra genome assembly.</title>
        <authorList>
            <person name="Smith C."/>
        </authorList>
    </citation>
    <scope>NUCLEOTIDE SEQUENCE [LARGE SCALE GENOMIC DNA]</scope>
    <source>
        <strain evidence="1">EP-1</strain>
        <tissue evidence="1">Whole</tissue>
    </source>
</reference>
<dbReference type="EMBL" id="JAXCGZ010000307">
    <property type="protein sequence ID" value="KAK7086196.1"/>
    <property type="molecule type" value="Genomic_DNA"/>
</dbReference>
<comment type="caution">
    <text evidence="1">The sequence shown here is derived from an EMBL/GenBank/DDBJ whole genome shotgun (WGS) entry which is preliminary data.</text>
</comment>
<dbReference type="AlphaFoldDB" id="A0AAN9A9L9"/>
<dbReference type="Proteomes" id="UP001381693">
    <property type="component" value="Unassembled WGS sequence"/>
</dbReference>
<evidence type="ECO:0000313" key="2">
    <source>
        <dbReference type="Proteomes" id="UP001381693"/>
    </source>
</evidence>
<name>A0AAN9A9L9_HALRR</name>
<accession>A0AAN9A9L9</accession>